<dbReference type="AlphaFoldDB" id="A0A9D1G8W6"/>
<comment type="caution">
    <text evidence="4">The sequence shown here is derived from an EMBL/GenBank/DDBJ whole genome shotgun (WGS) entry which is preliminary data.</text>
</comment>
<evidence type="ECO:0000313" key="5">
    <source>
        <dbReference type="Proteomes" id="UP000886893"/>
    </source>
</evidence>
<name>A0A9D1G8W6_9FIRM</name>
<proteinExistence type="predicted"/>
<evidence type="ECO:0000259" key="3">
    <source>
        <dbReference type="PROSITE" id="PS51371"/>
    </source>
</evidence>
<dbReference type="InterPro" id="IPR051257">
    <property type="entry name" value="Diverse_CBS-Domain"/>
</dbReference>
<accession>A0A9D1G8W6</accession>
<gene>
    <name evidence="4" type="ORF">IAD04_03950</name>
</gene>
<dbReference type="PROSITE" id="PS51371">
    <property type="entry name" value="CBS"/>
    <property type="match status" value="1"/>
</dbReference>
<dbReference type="SUPFAM" id="SSF54631">
    <property type="entry name" value="CBS-domain pair"/>
    <property type="match status" value="1"/>
</dbReference>
<dbReference type="Gene3D" id="3.10.580.10">
    <property type="entry name" value="CBS-domain"/>
    <property type="match status" value="1"/>
</dbReference>
<evidence type="ECO:0000313" key="4">
    <source>
        <dbReference type="EMBL" id="HIT17512.1"/>
    </source>
</evidence>
<dbReference type="EMBL" id="DVKI01000125">
    <property type="protein sequence ID" value="HIT17512.1"/>
    <property type="molecule type" value="Genomic_DNA"/>
</dbReference>
<dbReference type="Proteomes" id="UP000886893">
    <property type="component" value="Unassembled WGS sequence"/>
</dbReference>
<evidence type="ECO:0000256" key="1">
    <source>
        <dbReference type="ARBA" id="ARBA00023122"/>
    </source>
</evidence>
<dbReference type="InterPro" id="IPR000644">
    <property type="entry name" value="CBS_dom"/>
</dbReference>
<keyword evidence="1 2" id="KW-0129">CBS domain</keyword>
<feature type="domain" description="CBS" evidence="3">
    <location>
        <begin position="7"/>
        <end position="65"/>
    </location>
</feature>
<protein>
    <submittedName>
        <fullName evidence="4">CBS domain-containing protein</fullName>
    </submittedName>
</protein>
<dbReference type="PANTHER" id="PTHR43080">
    <property type="entry name" value="CBS DOMAIN-CONTAINING PROTEIN CBSX3, MITOCHONDRIAL"/>
    <property type="match status" value="1"/>
</dbReference>
<organism evidence="4 5">
    <name type="scientific">Candidatus Caccosoma faecigallinarum</name>
    <dbReference type="NCBI Taxonomy" id="2840720"/>
    <lineage>
        <taxon>Bacteria</taxon>
        <taxon>Bacillati</taxon>
        <taxon>Bacillota</taxon>
        <taxon>Bacillota incertae sedis</taxon>
        <taxon>Candidatus Caccosoma</taxon>
    </lineage>
</organism>
<dbReference type="Pfam" id="PF00571">
    <property type="entry name" value="CBS"/>
    <property type="match status" value="2"/>
</dbReference>
<evidence type="ECO:0000256" key="2">
    <source>
        <dbReference type="PROSITE-ProRule" id="PRU00703"/>
    </source>
</evidence>
<dbReference type="CDD" id="cd09834">
    <property type="entry name" value="CBS_pair_bac"/>
    <property type="match status" value="1"/>
</dbReference>
<reference evidence="4" key="1">
    <citation type="submission" date="2020-10" db="EMBL/GenBank/DDBJ databases">
        <authorList>
            <person name="Gilroy R."/>
        </authorList>
    </citation>
    <scope>NUCLEOTIDE SEQUENCE</scope>
    <source>
        <strain evidence="4">14508</strain>
    </source>
</reference>
<reference evidence="4" key="2">
    <citation type="journal article" date="2021" name="PeerJ">
        <title>Extensive microbial diversity within the chicken gut microbiome revealed by metagenomics and culture.</title>
        <authorList>
            <person name="Gilroy R."/>
            <person name="Ravi A."/>
            <person name="Getino M."/>
            <person name="Pursley I."/>
            <person name="Horton D.L."/>
            <person name="Alikhan N.F."/>
            <person name="Baker D."/>
            <person name="Gharbi K."/>
            <person name="Hall N."/>
            <person name="Watson M."/>
            <person name="Adriaenssens E.M."/>
            <person name="Foster-Nyarko E."/>
            <person name="Jarju S."/>
            <person name="Secka A."/>
            <person name="Antonio M."/>
            <person name="Oren A."/>
            <person name="Chaudhuri R.R."/>
            <person name="La Ragione R."/>
            <person name="Hildebrand F."/>
            <person name="Pallen M.J."/>
        </authorList>
    </citation>
    <scope>NUCLEOTIDE SEQUENCE</scope>
    <source>
        <strain evidence="4">14508</strain>
    </source>
</reference>
<dbReference type="PANTHER" id="PTHR43080:SF26">
    <property type="entry name" value="REGULATORY PROTEIN"/>
    <property type="match status" value="1"/>
</dbReference>
<dbReference type="InterPro" id="IPR046342">
    <property type="entry name" value="CBS_dom_sf"/>
</dbReference>
<sequence length="139" mass="16398">MNVLLLITPKSKVEYLQNDFSIRQSLEKMDYHHYSAIPLLTENGEYVGVISEGDILWYAKRQNDFSLLKSEKISINDVPRNREYLTAHSYTTIEELFPIILSQNFVPIVDDRNIFIGIVTRKDILNFFYQRLTHKEKVQ</sequence>
<dbReference type="SMART" id="SM00116">
    <property type="entry name" value="CBS"/>
    <property type="match status" value="2"/>
</dbReference>